<sequence length="165" mass="18971">MAQLAFSNYFFFAVVLVFAIYISYSILRRFVERNEKDFTREEGQSSGDIKWKSIFAFLSAAMVASFLYLMNNDQSDAIIFFVIFFLFGLTSERRREPSPSPSTTDKIINSIVYAVIICFFIFITFTSTAGMVSKIGAWVIFLLTFIVRKMEKKYLISDNTNSHGI</sequence>
<comment type="caution">
    <text evidence="2">The sequence shown here is derived from an EMBL/GenBank/DDBJ whole genome shotgun (WGS) entry which is preliminary data.</text>
</comment>
<feature type="transmembrane region" description="Helical" evidence="1">
    <location>
        <begin position="77"/>
        <end position="95"/>
    </location>
</feature>
<dbReference type="AlphaFoldDB" id="A0A7C8KRG0"/>
<keyword evidence="1" id="KW-1133">Transmembrane helix</keyword>
<dbReference type="RefSeq" id="WP_153402200.1">
    <property type="nucleotide sequence ID" value="NZ_ML762426.1"/>
</dbReference>
<name>A0A7C8KRG0_9BACI</name>
<keyword evidence="1" id="KW-0812">Transmembrane</keyword>
<reference evidence="2 3" key="1">
    <citation type="submission" date="2019-10" db="EMBL/GenBank/DDBJ databases">
        <title>Gracilibacillus sp. nov. isolated from rice seeds.</title>
        <authorList>
            <person name="He S."/>
        </authorList>
    </citation>
    <scope>NUCLEOTIDE SEQUENCE [LARGE SCALE GENOMIC DNA]</scope>
    <source>
        <strain evidence="2 3">TD8</strain>
    </source>
</reference>
<keyword evidence="1" id="KW-0472">Membrane</keyword>
<dbReference type="EMBL" id="WEID01000028">
    <property type="protein sequence ID" value="KAB8138102.1"/>
    <property type="molecule type" value="Genomic_DNA"/>
</dbReference>
<dbReference type="Proteomes" id="UP000480246">
    <property type="component" value="Unassembled WGS sequence"/>
</dbReference>
<feature type="transmembrane region" description="Helical" evidence="1">
    <location>
        <begin position="6"/>
        <end position="27"/>
    </location>
</feature>
<evidence type="ECO:0000256" key="1">
    <source>
        <dbReference type="SAM" id="Phobius"/>
    </source>
</evidence>
<protein>
    <submittedName>
        <fullName evidence="2">Uncharacterized protein</fullName>
    </submittedName>
</protein>
<keyword evidence="3" id="KW-1185">Reference proteome</keyword>
<gene>
    <name evidence="2" type="ORF">F9U64_06565</name>
</gene>
<dbReference type="OrthoDB" id="9961556at2"/>
<feature type="transmembrane region" description="Helical" evidence="1">
    <location>
        <begin position="54"/>
        <end position="71"/>
    </location>
</feature>
<accession>A0A7C8KRG0</accession>
<evidence type="ECO:0000313" key="2">
    <source>
        <dbReference type="EMBL" id="KAB8138102.1"/>
    </source>
</evidence>
<evidence type="ECO:0000313" key="3">
    <source>
        <dbReference type="Proteomes" id="UP000480246"/>
    </source>
</evidence>
<organism evidence="2 3">
    <name type="scientific">Gracilibacillus oryzae</name>
    <dbReference type="NCBI Taxonomy" id="1672701"/>
    <lineage>
        <taxon>Bacteria</taxon>
        <taxon>Bacillati</taxon>
        <taxon>Bacillota</taxon>
        <taxon>Bacilli</taxon>
        <taxon>Bacillales</taxon>
        <taxon>Bacillaceae</taxon>
        <taxon>Gracilibacillus</taxon>
    </lineage>
</organism>
<feature type="transmembrane region" description="Helical" evidence="1">
    <location>
        <begin position="107"/>
        <end position="125"/>
    </location>
</feature>
<proteinExistence type="predicted"/>